<evidence type="ECO:0000313" key="2">
    <source>
        <dbReference type="EMBL" id="OCT49038.1"/>
    </source>
</evidence>
<dbReference type="InterPro" id="IPR027796">
    <property type="entry name" value="OTT_1508_deam-like"/>
</dbReference>
<organism evidence="2 3">
    <name type="scientific">Cladophialophora carrionii</name>
    <dbReference type="NCBI Taxonomy" id="86049"/>
    <lineage>
        <taxon>Eukaryota</taxon>
        <taxon>Fungi</taxon>
        <taxon>Dikarya</taxon>
        <taxon>Ascomycota</taxon>
        <taxon>Pezizomycotina</taxon>
        <taxon>Eurotiomycetes</taxon>
        <taxon>Chaetothyriomycetidae</taxon>
        <taxon>Chaetothyriales</taxon>
        <taxon>Herpotrichiellaceae</taxon>
        <taxon>Cladophialophora</taxon>
    </lineage>
</organism>
<keyword evidence="3" id="KW-1185">Reference proteome</keyword>
<name>A0A1C1CKJ5_9EURO</name>
<dbReference type="Proteomes" id="UP000094526">
    <property type="component" value="Unassembled WGS sequence"/>
</dbReference>
<dbReference type="OrthoDB" id="4851849at2759"/>
<reference evidence="3" key="1">
    <citation type="submission" date="2015-07" db="EMBL/GenBank/DDBJ databases">
        <authorList>
            <person name="Teixeira M.M."/>
            <person name="Souza R.C."/>
            <person name="Almeida L.G."/>
            <person name="Vicente V.A."/>
            <person name="de Hoog S."/>
            <person name="Bocca A.L."/>
            <person name="de Almeida S.R."/>
            <person name="Vasconcelos A.T."/>
            <person name="Felipe M.S."/>
        </authorList>
    </citation>
    <scope>NUCLEOTIDE SEQUENCE [LARGE SCALE GENOMIC DNA]</scope>
    <source>
        <strain evidence="3">KSF</strain>
    </source>
</reference>
<dbReference type="AlphaFoldDB" id="A0A1C1CKJ5"/>
<feature type="region of interest" description="Disordered" evidence="1">
    <location>
        <begin position="582"/>
        <end position="619"/>
    </location>
</feature>
<proteinExistence type="predicted"/>
<feature type="compositionally biased region" description="Polar residues" evidence="1">
    <location>
        <begin position="593"/>
        <end position="614"/>
    </location>
</feature>
<sequence>MHELGEEIVLLRLLTAEPTMPARNVLVEDSDLRLPTDAGRMLSLANERDIVDNLAFLSATSNEPEKVTAMCLEEGPGSDSCTIRIAMNSNKLSGLVADFDKIARILETADRKAHGDCLNELLDLAVAMNRNRILTRLRSKHAKSSRRIDRCGILTRLGDMVEAVDFVTPLDQATAAKVLDLKFATQRLAEIFSSLETLPVISLTADRIDSLLLRLLESLEDLPASGDLRENLARLPPVSNFQGQEAVVMTIIKLRKYRAASDHIARTARRLSIFRRITVSAVTLSPCKLRPLLHTRPEQRFLDCLERVGLSWNTDTELRLGVSLPHACAQFTKEMTNLQPKVHAEIQLLFHYEINPTTKRPRVICSSKNACFLCELFIRLHGKFFVERTHGVLYPKWTLPDVEKILRPEMRRAIDEVITVFCRHVRAEIREKLANIGRKRMHPSESATSLTQLQPWMQSDESFGRASALSAGGCSRGFSAVATDTGKPDQVQQGCEITKAVGHPGHGDGNEPPIILSGAVTPPRTADNATIEARNRECLGDDDRALCQREGSMSSVTYRSQHCPSLDEEAFLERSELGTASQVRSSIGPECVQRQQTASTMRGHGSRTSNTPAKNDTPDLGNGDDHVVSHLAGVSQKFDFHDLELFLEFPWLSAVIEVARLDSTPPKPYVGSVVDVGSLVPGDELVVDLGEGLKQERILFLTRRDRSGMQSWWKVRWEYVGGRDGSI</sequence>
<gene>
    <name evidence="2" type="ORF">CLCR_04631</name>
</gene>
<dbReference type="VEuPathDB" id="FungiDB:CLCR_04631"/>
<dbReference type="Pfam" id="PF14441">
    <property type="entry name" value="OTT_1508_deam"/>
    <property type="match status" value="1"/>
</dbReference>
<accession>A0A1C1CKJ5</accession>
<comment type="caution">
    <text evidence="2">The sequence shown here is derived from an EMBL/GenBank/DDBJ whole genome shotgun (WGS) entry which is preliminary data.</text>
</comment>
<protein>
    <submittedName>
        <fullName evidence="2">Uncharacterized protein</fullName>
    </submittedName>
</protein>
<dbReference type="EMBL" id="LGRB01000011">
    <property type="protein sequence ID" value="OCT49038.1"/>
    <property type="molecule type" value="Genomic_DNA"/>
</dbReference>
<evidence type="ECO:0000256" key="1">
    <source>
        <dbReference type="SAM" id="MobiDB-lite"/>
    </source>
</evidence>
<evidence type="ECO:0000313" key="3">
    <source>
        <dbReference type="Proteomes" id="UP000094526"/>
    </source>
</evidence>
<dbReference type="VEuPathDB" id="FungiDB:G647_08769"/>